<protein>
    <submittedName>
        <fullName evidence="2">Uncharacterized protein</fullName>
    </submittedName>
</protein>
<feature type="compositionally biased region" description="Polar residues" evidence="1">
    <location>
        <begin position="1"/>
        <end position="11"/>
    </location>
</feature>
<dbReference type="OrthoDB" id="10391237at2759"/>
<evidence type="ECO:0000313" key="2">
    <source>
        <dbReference type="EMBL" id="QDS71853.1"/>
    </source>
</evidence>
<accession>A0A517L884</accession>
<evidence type="ECO:0000256" key="1">
    <source>
        <dbReference type="SAM" id="MobiDB-lite"/>
    </source>
</evidence>
<sequence>MSNLPRNSQQGAKKRERSTSQESQRSMAEQTRRDRELKKPKLKGKDGSTPENSTQKELQVHQPVPVSNQDDLPNQGVTLSDAELLRRMMEDDEDEEIQVPDERKLRKAKHVIREQIDVASEAHREMRKAIADFDKSFSRLQRAHVHLTTRDTLTSRIFCVAGCTQRIVNSTYLMKAELEILKLGIEDDGEMAHLLNAILETEKVAEMIGNNDTSMTRELRTATSDNRAKGVKGFDAIKRFNTNMQRLVEDFLIPWRALLGFAEVVGAKRSPEFERAISKAEDDED</sequence>
<feature type="region of interest" description="Disordered" evidence="1">
    <location>
        <begin position="1"/>
        <end position="75"/>
    </location>
</feature>
<proteinExistence type="predicted"/>
<organism evidence="2 3">
    <name type="scientific">Venturia effusa</name>
    <dbReference type="NCBI Taxonomy" id="50376"/>
    <lineage>
        <taxon>Eukaryota</taxon>
        <taxon>Fungi</taxon>
        <taxon>Dikarya</taxon>
        <taxon>Ascomycota</taxon>
        <taxon>Pezizomycotina</taxon>
        <taxon>Dothideomycetes</taxon>
        <taxon>Pleosporomycetidae</taxon>
        <taxon>Venturiales</taxon>
        <taxon>Venturiaceae</taxon>
        <taxon>Venturia</taxon>
    </lineage>
</organism>
<keyword evidence="3" id="KW-1185">Reference proteome</keyword>
<dbReference type="AlphaFoldDB" id="A0A517L884"/>
<evidence type="ECO:0000313" key="3">
    <source>
        <dbReference type="Proteomes" id="UP000316270"/>
    </source>
</evidence>
<feature type="compositionally biased region" description="Polar residues" evidence="1">
    <location>
        <begin position="65"/>
        <end position="75"/>
    </location>
</feature>
<feature type="compositionally biased region" description="Basic and acidic residues" evidence="1">
    <location>
        <begin position="30"/>
        <end position="48"/>
    </location>
</feature>
<dbReference type="EMBL" id="CP042190">
    <property type="protein sequence ID" value="QDS71853.1"/>
    <property type="molecule type" value="Genomic_DNA"/>
</dbReference>
<name>A0A517L884_9PEZI</name>
<reference evidence="2 3" key="1">
    <citation type="submission" date="2019-07" db="EMBL/GenBank/DDBJ databases">
        <title>Finished genome of Venturia effusa.</title>
        <authorList>
            <person name="Young C.A."/>
            <person name="Cox M.P."/>
            <person name="Ganley A.R.D."/>
            <person name="David W.J."/>
        </authorList>
    </citation>
    <scope>NUCLEOTIDE SEQUENCE [LARGE SCALE GENOMIC DNA]</scope>
    <source>
        <strain evidence="3">albino</strain>
    </source>
</reference>
<gene>
    <name evidence="2" type="ORF">FKW77_009979</name>
</gene>
<dbReference type="Proteomes" id="UP000316270">
    <property type="component" value="Chromosome 6"/>
</dbReference>